<feature type="chain" id="PRO_5012259484" evidence="1">
    <location>
        <begin position="24"/>
        <end position="240"/>
    </location>
</feature>
<feature type="domain" description="Putative auto-transporter adhesin head GIN" evidence="2">
    <location>
        <begin position="44"/>
        <end position="224"/>
    </location>
</feature>
<dbReference type="AlphaFoldDB" id="A0A1X7G4B9"/>
<proteinExistence type="predicted"/>
<sequence length="240" mass="23805">MRIIAIAAVPILALAGCNMVADAQRGGDDDAPRGTAERSFQVGAFEGVSLAGHNDVEVKVGGPVSVRAVGDAAELDRLEIEVRNGTLRIGEQRNIGTHRGKAVIYVTVPSLSAAAIGGSGDMKIDRAESRRFAGSIGGSGDMEIGQLKAGEASFSIAGSGGIKAAGTADSAETSIAGSGDIDLAGLTAGDADISIVGSGNTSIRATRNATVSIMGSGDAKISGGARCKISKMGSGSVDCG</sequence>
<accession>A0A1X7G4B9</accession>
<dbReference type="EMBL" id="LT840185">
    <property type="protein sequence ID" value="SMF63278.1"/>
    <property type="molecule type" value="Genomic_DNA"/>
</dbReference>
<dbReference type="STRING" id="941907.SAMN06295910_1058"/>
<dbReference type="Pfam" id="PF10988">
    <property type="entry name" value="DUF2807"/>
    <property type="match status" value="1"/>
</dbReference>
<organism evidence="3 4">
    <name type="scientific">Allosphingosinicella indica</name>
    <dbReference type="NCBI Taxonomy" id="941907"/>
    <lineage>
        <taxon>Bacteria</taxon>
        <taxon>Pseudomonadati</taxon>
        <taxon>Pseudomonadota</taxon>
        <taxon>Alphaproteobacteria</taxon>
        <taxon>Sphingomonadales</taxon>
        <taxon>Sphingomonadaceae</taxon>
        <taxon>Allosphingosinicella</taxon>
    </lineage>
</organism>
<evidence type="ECO:0000313" key="3">
    <source>
        <dbReference type="EMBL" id="SMF63278.1"/>
    </source>
</evidence>
<name>A0A1X7G4B9_9SPHN</name>
<keyword evidence="1" id="KW-0732">Signal</keyword>
<dbReference type="Gene3D" id="2.160.20.120">
    <property type="match status" value="1"/>
</dbReference>
<evidence type="ECO:0000259" key="2">
    <source>
        <dbReference type="Pfam" id="PF10988"/>
    </source>
</evidence>
<dbReference type="Proteomes" id="UP000192934">
    <property type="component" value="Chromosome I"/>
</dbReference>
<protein>
    <submittedName>
        <fullName evidence="3">Putative auto-transporter adhesin, head GIN domain</fullName>
    </submittedName>
</protein>
<feature type="signal peptide" evidence="1">
    <location>
        <begin position="1"/>
        <end position="23"/>
    </location>
</feature>
<dbReference type="InterPro" id="IPR021255">
    <property type="entry name" value="DUF2807"/>
</dbReference>
<evidence type="ECO:0000313" key="4">
    <source>
        <dbReference type="Proteomes" id="UP000192934"/>
    </source>
</evidence>
<evidence type="ECO:0000256" key="1">
    <source>
        <dbReference type="SAM" id="SignalP"/>
    </source>
</evidence>
<dbReference type="OrthoDB" id="7841570at2"/>
<dbReference type="RefSeq" id="WP_085217837.1">
    <property type="nucleotide sequence ID" value="NZ_LT840185.1"/>
</dbReference>
<gene>
    <name evidence="3" type="ORF">SAMN06295910_1058</name>
</gene>
<dbReference type="PROSITE" id="PS51257">
    <property type="entry name" value="PROKAR_LIPOPROTEIN"/>
    <property type="match status" value="1"/>
</dbReference>
<reference evidence="4" key="1">
    <citation type="submission" date="2017-04" db="EMBL/GenBank/DDBJ databases">
        <authorList>
            <person name="Varghese N."/>
            <person name="Submissions S."/>
        </authorList>
    </citation>
    <scope>NUCLEOTIDE SEQUENCE [LARGE SCALE GENOMIC DNA]</scope>
    <source>
        <strain evidence="4">Dd16</strain>
    </source>
</reference>
<keyword evidence="4" id="KW-1185">Reference proteome</keyword>